<gene>
    <name evidence="1" type="ORF">HPB49_009814</name>
</gene>
<organism evidence="1 2">
    <name type="scientific">Dermacentor silvarum</name>
    <name type="common">Tick</name>
    <dbReference type="NCBI Taxonomy" id="543639"/>
    <lineage>
        <taxon>Eukaryota</taxon>
        <taxon>Metazoa</taxon>
        <taxon>Ecdysozoa</taxon>
        <taxon>Arthropoda</taxon>
        <taxon>Chelicerata</taxon>
        <taxon>Arachnida</taxon>
        <taxon>Acari</taxon>
        <taxon>Parasitiformes</taxon>
        <taxon>Ixodida</taxon>
        <taxon>Ixodoidea</taxon>
        <taxon>Ixodidae</taxon>
        <taxon>Rhipicephalinae</taxon>
        <taxon>Dermacentor</taxon>
    </lineage>
</organism>
<sequence length="193" mass="22487">MRPFDVVRDEEFLKLADELVARYGTISAKELLPHPTTVSRKAAQGKLELSELHTTATFLWLPLRHLRALEEDERSTVYTSVKAKIATIPTNFLQTDGNTAETCSEEPTKRRFMDDFEEWHDVRKPEKRRDELDSYVHAAEVCEHIENLLQWWKPKFPRLSHLARQILWIPATSASSERNFSAAGYVMHQRRRG</sequence>
<evidence type="ECO:0000313" key="2">
    <source>
        <dbReference type="Proteomes" id="UP000821865"/>
    </source>
</evidence>
<evidence type="ECO:0000313" key="1">
    <source>
        <dbReference type="EMBL" id="KAH7979545.1"/>
    </source>
</evidence>
<dbReference type="Proteomes" id="UP000821865">
    <property type="component" value="Chromosome 1"/>
</dbReference>
<name>A0ACB8DYF1_DERSI</name>
<keyword evidence="2" id="KW-1185">Reference proteome</keyword>
<proteinExistence type="predicted"/>
<comment type="caution">
    <text evidence="1">The sequence shown here is derived from an EMBL/GenBank/DDBJ whole genome shotgun (WGS) entry which is preliminary data.</text>
</comment>
<protein>
    <submittedName>
        <fullName evidence="1">Uncharacterized protein</fullName>
    </submittedName>
</protein>
<reference evidence="1" key="1">
    <citation type="submission" date="2020-05" db="EMBL/GenBank/DDBJ databases">
        <title>Large-scale comparative analyses of tick genomes elucidate their genetic diversity and vector capacities.</title>
        <authorList>
            <person name="Jia N."/>
            <person name="Wang J."/>
            <person name="Shi W."/>
            <person name="Du L."/>
            <person name="Sun Y."/>
            <person name="Zhan W."/>
            <person name="Jiang J."/>
            <person name="Wang Q."/>
            <person name="Zhang B."/>
            <person name="Ji P."/>
            <person name="Sakyi L.B."/>
            <person name="Cui X."/>
            <person name="Yuan T."/>
            <person name="Jiang B."/>
            <person name="Yang W."/>
            <person name="Lam T.T.-Y."/>
            <person name="Chang Q."/>
            <person name="Ding S."/>
            <person name="Wang X."/>
            <person name="Zhu J."/>
            <person name="Ruan X."/>
            <person name="Zhao L."/>
            <person name="Wei J."/>
            <person name="Que T."/>
            <person name="Du C."/>
            <person name="Cheng J."/>
            <person name="Dai P."/>
            <person name="Han X."/>
            <person name="Huang E."/>
            <person name="Gao Y."/>
            <person name="Liu J."/>
            <person name="Shao H."/>
            <person name="Ye R."/>
            <person name="Li L."/>
            <person name="Wei W."/>
            <person name="Wang X."/>
            <person name="Wang C."/>
            <person name="Yang T."/>
            <person name="Huo Q."/>
            <person name="Li W."/>
            <person name="Guo W."/>
            <person name="Chen H."/>
            <person name="Zhou L."/>
            <person name="Ni X."/>
            <person name="Tian J."/>
            <person name="Zhou Y."/>
            <person name="Sheng Y."/>
            <person name="Liu T."/>
            <person name="Pan Y."/>
            <person name="Xia L."/>
            <person name="Li J."/>
            <person name="Zhao F."/>
            <person name="Cao W."/>
        </authorList>
    </citation>
    <scope>NUCLEOTIDE SEQUENCE</scope>
    <source>
        <strain evidence="1">Dsil-2018</strain>
    </source>
</reference>
<accession>A0ACB8DYF1</accession>
<dbReference type="EMBL" id="CM023470">
    <property type="protein sequence ID" value="KAH7979545.1"/>
    <property type="molecule type" value="Genomic_DNA"/>
</dbReference>